<keyword evidence="1" id="KW-0378">Hydrolase</keyword>
<protein>
    <submittedName>
        <fullName evidence="1">Acyl-CoA hydrolase</fullName>
    </submittedName>
</protein>
<keyword evidence="2" id="KW-1185">Reference proteome</keyword>
<sequence length="86" mass="9637">MRSLKPFHVGDEVDLYTKTPDVDRTSMHTTVQARHRSQKGAKLGQVTEVDFPIDARRKLRAIDPAREASEVLGFDGCYSRCSSRSG</sequence>
<dbReference type="InterPro" id="IPR029069">
    <property type="entry name" value="HotDog_dom_sf"/>
</dbReference>
<evidence type="ECO:0000313" key="1">
    <source>
        <dbReference type="EMBL" id="MBB3937075.1"/>
    </source>
</evidence>
<comment type="caution">
    <text evidence="1">The sequence shown here is derived from an EMBL/GenBank/DDBJ whole genome shotgun (WGS) entry which is preliminary data.</text>
</comment>
<dbReference type="Proteomes" id="UP000531216">
    <property type="component" value="Unassembled WGS sequence"/>
</dbReference>
<dbReference type="AlphaFoldDB" id="A0A7W6BYG8"/>
<reference evidence="1 2" key="1">
    <citation type="submission" date="2020-08" db="EMBL/GenBank/DDBJ databases">
        <title>Genomic Encyclopedia of Type Strains, Phase IV (KMG-IV): sequencing the most valuable type-strain genomes for metagenomic binning, comparative biology and taxonomic classification.</title>
        <authorList>
            <person name="Goeker M."/>
        </authorList>
    </citation>
    <scope>NUCLEOTIDE SEQUENCE [LARGE SCALE GENOMIC DNA]</scope>
    <source>
        <strain evidence="1 2">DSM 25024</strain>
    </source>
</reference>
<gene>
    <name evidence="1" type="ORF">GGR05_003240</name>
</gene>
<accession>A0A7W6BYG8</accession>
<proteinExistence type="predicted"/>
<dbReference type="GO" id="GO:0016787">
    <property type="term" value="F:hydrolase activity"/>
    <property type="evidence" value="ECO:0007669"/>
    <property type="project" value="UniProtKB-KW"/>
</dbReference>
<organism evidence="1 2">
    <name type="scientific">Aureimonas phyllosphaerae</name>
    <dbReference type="NCBI Taxonomy" id="1166078"/>
    <lineage>
        <taxon>Bacteria</taxon>
        <taxon>Pseudomonadati</taxon>
        <taxon>Pseudomonadota</taxon>
        <taxon>Alphaproteobacteria</taxon>
        <taxon>Hyphomicrobiales</taxon>
        <taxon>Aurantimonadaceae</taxon>
        <taxon>Aureimonas</taxon>
    </lineage>
</organism>
<evidence type="ECO:0000313" key="2">
    <source>
        <dbReference type="Proteomes" id="UP000531216"/>
    </source>
</evidence>
<dbReference type="SUPFAM" id="SSF54637">
    <property type="entry name" value="Thioesterase/thiol ester dehydrase-isomerase"/>
    <property type="match status" value="1"/>
</dbReference>
<dbReference type="EMBL" id="JACIDO010000006">
    <property type="protein sequence ID" value="MBB3937075.1"/>
    <property type="molecule type" value="Genomic_DNA"/>
</dbReference>
<name>A0A7W6BYG8_9HYPH</name>